<dbReference type="Pfam" id="PF02958">
    <property type="entry name" value="EcKL"/>
    <property type="match status" value="1"/>
</dbReference>
<dbReference type="AlphaFoldDB" id="A0A6P8XG90"/>
<dbReference type="PANTHER" id="PTHR11012">
    <property type="entry name" value="PROTEIN KINASE-LIKE DOMAIN-CONTAINING"/>
    <property type="match status" value="1"/>
</dbReference>
<dbReference type="InterPro" id="IPR015897">
    <property type="entry name" value="CHK_kinase-like"/>
</dbReference>
<dbReference type="Gene3D" id="3.90.1200.10">
    <property type="match status" value="1"/>
</dbReference>
<sequence>MTDQNNEFTTDELEAPSWLNTQFLEQVLSKHEGDEQLAVKTIKVSPATLKGDHYASIMFRVVVEYTNKQGNASKSLIVKTMPQVEGFKKEQLGESHIFRTEIGMYTEVLPKFEAVLREAGDNTSLCVPCIYHSLEPQQVMIFDDLVPLGYIVVRDREPTMDEVRLAFSKLAKWHAVSFKMLKEQPQVFQKFKYSLMELPKITEDPFMYGIDFFIRMLDEVPDLKAYKPSLEKIRENLVENFRAPFVEHRENRQDDAYYVLCHEDLYIRNMMFKHDKITNVAEDCMLIDFQMSNVGSMPNDIIYATYQMLSPDQRQNHLEELIRFYFSIFTDTLKKINYKGESPLLEKFQQQYFRQKHLEIFLLTTFLPLRYYIKSGKQKFDDVTQWRENDELRQNFYRIEGYVEETRNLLKRFAQRGYFD</sequence>
<name>A0A6P8XG90_DROAB</name>
<keyword evidence="2" id="KW-1185">Reference proteome</keyword>
<evidence type="ECO:0000259" key="1">
    <source>
        <dbReference type="SMART" id="SM00587"/>
    </source>
</evidence>
<dbReference type="SUPFAM" id="SSF56112">
    <property type="entry name" value="Protein kinase-like (PK-like)"/>
    <property type="match status" value="1"/>
</dbReference>
<dbReference type="Proteomes" id="UP000515160">
    <property type="component" value="Chromosome 2R"/>
</dbReference>
<organism evidence="2 3">
    <name type="scientific">Drosophila albomicans</name>
    <name type="common">Fruit fly</name>
    <dbReference type="NCBI Taxonomy" id="7291"/>
    <lineage>
        <taxon>Eukaryota</taxon>
        <taxon>Metazoa</taxon>
        <taxon>Ecdysozoa</taxon>
        <taxon>Arthropoda</taxon>
        <taxon>Hexapoda</taxon>
        <taxon>Insecta</taxon>
        <taxon>Pterygota</taxon>
        <taxon>Neoptera</taxon>
        <taxon>Endopterygota</taxon>
        <taxon>Diptera</taxon>
        <taxon>Brachycera</taxon>
        <taxon>Muscomorpha</taxon>
        <taxon>Ephydroidea</taxon>
        <taxon>Drosophilidae</taxon>
        <taxon>Drosophila</taxon>
    </lineage>
</organism>
<dbReference type="GeneID" id="117575360"/>
<evidence type="ECO:0000313" key="2">
    <source>
        <dbReference type="Proteomes" id="UP000515160"/>
    </source>
</evidence>
<evidence type="ECO:0000313" key="3">
    <source>
        <dbReference type="RefSeq" id="XP_034115416.2"/>
    </source>
</evidence>
<dbReference type="SMART" id="SM00587">
    <property type="entry name" value="CHK"/>
    <property type="match status" value="1"/>
</dbReference>
<dbReference type="InterPro" id="IPR011009">
    <property type="entry name" value="Kinase-like_dom_sf"/>
</dbReference>
<dbReference type="InterPro" id="IPR004119">
    <property type="entry name" value="EcKL"/>
</dbReference>
<accession>A0A6P8XG90</accession>
<feature type="domain" description="CHK kinase-like" evidence="1">
    <location>
        <begin position="140"/>
        <end position="335"/>
    </location>
</feature>
<reference evidence="3" key="1">
    <citation type="submission" date="2025-08" db="UniProtKB">
        <authorList>
            <consortium name="RefSeq"/>
        </authorList>
    </citation>
    <scope>IDENTIFICATION</scope>
    <source>
        <strain evidence="3">15112-1751.03</strain>
        <tissue evidence="3">Whole Adult</tissue>
    </source>
</reference>
<gene>
    <name evidence="3" type="primary">LOC117575360</name>
</gene>
<dbReference type="PANTHER" id="PTHR11012:SF12">
    <property type="entry name" value="CHK KINASE-LIKE DOMAIN-CONTAINING PROTEIN-RELATED"/>
    <property type="match status" value="1"/>
</dbReference>
<dbReference type="RefSeq" id="XP_034115416.2">
    <property type="nucleotide sequence ID" value="XM_034259525.2"/>
</dbReference>
<protein>
    <submittedName>
        <fullName evidence="3">Uncharacterized protein LOC117575360</fullName>
    </submittedName>
</protein>
<dbReference type="OrthoDB" id="8250698at2759"/>
<proteinExistence type="predicted"/>